<evidence type="ECO:0000256" key="1">
    <source>
        <dbReference type="SAM" id="Phobius"/>
    </source>
</evidence>
<keyword evidence="2" id="KW-0614">Plasmid</keyword>
<geneLocation type="plasmid" evidence="2 3">
    <name>unnamed2</name>
</geneLocation>
<accession>A0A7H1BL15</accession>
<evidence type="ECO:0000313" key="3">
    <source>
        <dbReference type="Proteomes" id="UP000516428"/>
    </source>
</evidence>
<sequence>MSGTPQKSGSLPPLLILAAPAGITTLWVMPVHYGWDGRDTAIAAAVVFLAVLALPRVPGVLAGAAKGVVKATKRKAKKKDGKDDSKKK</sequence>
<dbReference type="EMBL" id="CP061283">
    <property type="protein sequence ID" value="QNS09420.1"/>
    <property type="molecule type" value="Genomic_DNA"/>
</dbReference>
<dbReference type="KEGG" id="sxn:IAG42_37275"/>
<keyword evidence="3" id="KW-1185">Reference proteome</keyword>
<keyword evidence="1" id="KW-0472">Membrane</keyword>
<evidence type="ECO:0000313" key="2">
    <source>
        <dbReference type="EMBL" id="QNS09420.1"/>
    </source>
</evidence>
<gene>
    <name evidence="2" type="ORF">IAG42_37275</name>
</gene>
<dbReference type="Proteomes" id="UP000516428">
    <property type="component" value="Plasmid unnamed2"/>
</dbReference>
<keyword evidence="1" id="KW-1133">Transmembrane helix</keyword>
<dbReference type="AlphaFoldDB" id="A0A7H1BL15"/>
<name>A0A7H1BL15_9ACTN</name>
<proteinExistence type="predicted"/>
<keyword evidence="1" id="KW-0812">Transmembrane</keyword>
<dbReference type="RefSeq" id="WP_188342075.1">
    <property type="nucleotide sequence ID" value="NZ_CP061283.1"/>
</dbReference>
<organism evidence="2 3">
    <name type="scientific">Streptomyces xanthii</name>
    <dbReference type="NCBI Taxonomy" id="2768069"/>
    <lineage>
        <taxon>Bacteria</taxon>
        <taxon>Bacillati</taxon>
        <taxon>Actinomycetota</taxon>
        <taxon>Actinomycetes</taxon>
        <taxon>Kitasatosporales</taxon>
        <taxon>Streptomycetaceae</taxon>
        <taxon>Streptomyces</taxon>
    </lineage>
</organism>
<protein>
    <submittedName>
        <fullName evidence="2">Uncharacterized protein</fullName>
    </submittedName>
</protein>
<reference evidence="2 3" key="1">
    <citation type="submission" date="2020-09" db="EMBL/GenBank/DDBJ databases">
        <title>A novel species.</title>
        <authorList>
            <person name="Gao J."/>
        </authorList>
    </citation>
    <scope>NUCLEOTIDE SEQUENCE [LARGE SCALE GENOMIC DNA]</scope>
    <source>
        <strain evidence="2 3">CRXT-Y-14</strain>
        <plasmid evidence="2 3">unnamed2</plasmid>
    </source>
</reference>
<feature type="transmembrane region" description="Helical" evidence="1">
    <location>
        <begin position="12"/>
        <end position="35"/>
    </location>
</feature>
<feature type="transmembrane region" description="Helical" evidence="1">
    <location>
        <begin position="41"/>
        <end position="69"/>
    </location>
</feature>